<keyword evidence="2" id="KW-0378">Hydrolase</keyword>
<dbReference type="SUPFAM" id="SSF53474">
    <property type="entry name" value="alpha/beta-Hydrolases"/>
    <property type="match status" value="1"/>
</dbReference>
<evidence type="ECO:0000256" key="1">
    <source>
        <dbReference type="SAM" id="SignalP"/>
    </source>
</evidence>
<keyword evidence="3" id="KW-1185">Reference proteome</keyword>
<gene>
    <name evidence="2" type="ORF">GPX89_12700</name>
</gene>
<accession>A0A7K1UUS6</accession>
<evidence type="ECO:0000313" key="2">
    <source>
        <dbReference type="EMBL" id="MVU78100.1"/>
    </source>
</evidence>
<feature type="chain" id="PRO_5039225346" evidence="1">
    <location>
        <begin position="21"/>
        <end position="317"/>
    </location>
</feature>
<dbReference type="PROSITE" id="PS51257">
    <property type="entry name" value="PROKAR_LIPOPROTEIN"/>
    <property type="match status" value="1"/>
</dbReference>
<comment type="caution">
    <text evidence="2">The sequence shown here is derived from an EMBL/GenBank/DDBJ whole genome shotgun (WGS) entry which is preliminary data.</text>
</comment>
<dbReference type="RefSeq" id="WP_157387660.1">
    <property type="nucleotide sequence ID" value="NZ_WRPP01000002.1"/>
</dbReference>
<name>A0A7K1UUS6_9NOCA</name>
<dbReference type="EMBL" id="WRPP01000002">
    <property type="protein sequence ID" value="MVU78100.1"/>
    <property type="molecule type" value="Genomic_DNA"/>
</dbReference>
<keyword evidence="1" id="KW-0732">Signal</keyword>
<protein>
    <submittedName>
        <fullName evidence="2">Alpha/beta hydrolase</fullName>
    </submittedName>
</protein>
<organism evidence="2 3">
    <name type="scientific">Nocardia terrae</name>
    <dbReference type="NCBI Taxonomy" id="2675851"/>
    <lineage>
        <taxon>Bacteria</taxon>
        <taxon>Bacillati</taxon>
        <taxon>Actinomycetota</taxon>
        <taxon>Actinomycetes</taxon>
        <taxon>Mycobacteriales</taxon>
        <taxon>Nocardiaceae</taxon>
        <taxon>Nocardia</taxon>
    </lineage>
</organism>
<proteinExistence type="predicted"/>
<dbReference type="GO" id="GO:0016787">
    <property type="term" value="F:hydrolase activity"/>
    <property type="evidence" value="ECO:0007669"/>
    <property type="project" value="UniProtKB-KW"/>
</dbReference>
<dbReference type="AlphaFoldDB" id="A0A7K1UUS6"/>
<sequence length="317" mass="32686">MSLRGSTLTVLAAACTAAVAGICPAAAESPVLPGTIDLPCATSTLRQTVDWYLPAGAPRGLVWVQHGFARASENVAALSESLAAAGYLVFAPSLPFLNLDGCTLQNLGDNTAFLDQVARLFATADDPSGALTRSLAAAAARAGRTAPELPRRFVFLGHSAGAEAVEYVAHRLHTTAPAIWPRVRGLVLLDPVKSFLGNNTDVALTDLDPTGLPILTISGPPSLCNALGSGTAALQTLLHRPFVGVRLPTGEHTDAEGDSSDLVGELFCGIPQSANVAAVRDLATDWTNNFLTDTPTPDLYSLTPTAATLGLQSLAGA</sequence>
<feature type="signal peptide" evidence="1">
    <location>
        <begin position="1"/>
        <end position="20"/>
    </location>
</feature>
<reference evidence="2 3" key="1">
    <citation type="submission" date="2019-12" db="EMBL/GenBank/DDBJ databases">
        <title>Nocardia sp. nov. ET3-3 isolated from soil.</title>
        <authorList>
            <person name="Kanchanasin P."/>
            <person name="Tanasupawat S."/>
            <person name="Yuki M."/>
            <person name="Kudo T."/>
        </authorList>
    </citation>
    <scope>NUCLEOTIDE SEQUENCE [LARGE SCALE GENOMIC DNA]</scope>
    <source>
        <strain evidence="2 3">ET3-3</strain>
    </source>
</reference>
<dbReference type="Proteomes" id="UP000466794">
    <property type="component" value="Unassembled WGS sequence"/>
</dbReference>
<dbReference type="InterPro" id="IPR029058">
    <property type="entry name" value="AB_hydrolase_fold"/>
</dbReference>
<dbReference type="Gene3D" id="3.40.50.1820">
    <property type="entry name" value="alpha/beta hydrolase"/>
    <property type="match status" value="1"/>
</dbReference>
<evidence type="ECO:0000313" key="3">
    <source>
        <dbReference type="Proteomes" id="UP000466794"/>
    </source>
</evidence>